<dbReference type="AlphaFoldDB" id="A0A8J2XLD9"/>
<comment type="similarity">
    <text evidence="1">Belongs to the short-chain dehydrogenases/reductases (SDR) family.</text>
</comment>
<evidence type="ECO:0000256" key="1">
    <source>
        <dbReference type="ARBA" id="ARBA00006484"/>
    </source>
</evidence>
<keyword evidence="2" id="KW-0560">Oxidoreductase</keyword>
<gene>
    <name evidence="3" type="ORF">GCM10011333_26390</name>
</gene>
<accession>A0A8J2XLD9</accession>
<dbReference type="InterPro" id="IPR036291">
    <property type="entry name" value="NAD(P)-bd_dom_sf"/>
</dbReference>
<sequence>MTERVLITGGGAGIGAAIAERCRREGYETVTVDLHHGDLAADLSDPDQARAAFKEATARGPIHRLVNNVGSIDVASIEDLTLDQLDHAVGINVRPAVLAAQALVPGMKERRFGRIVNVASRAALGKEGRTTYSIAKAGVLGMTRTWALELGRHGITVNAVGPGPIRTSLFDAANPPEAPETQRIIDSIPVKRMGEPADIAHSVAHFLDTRAGFVTGQTLYVCGGKTVGLAAL</sequence>
<dbReference type="GO" id="GO:0030497">
    <property type="term" value="P:fatty acid elongation"/>
    <property type="evidence" value="ECO:0007669"/>
    <property type="project" value="TreeGrafter"/>
</dbReference>
<dbReference type="PANTHER" id="PTHR42760">
    <property type="entry name" value="SHORT-CHAIN DEHYDROGENASES/REDUCTASES FAMILY MEMBER"/>
    <property type="match status" value="1"/>
</dbReference>
<dbReference type="PRINTS" id="PR00081">
    <property type="entry name" value="GDHRDH"/>
</dbReference>
<proteinExistence type="inferred from homology"/>
<name>A0A8J2XLD9_9MICO</name>
<keyword evidence="4" id="KW-1185">Reference proteome</keyword>
<dbReference type="GO" id="GO:0016616">
    <property type="term" value="F:oxidoreductase activity, acting on the CH-OH group of donors, NAD or NADP as acceptor"/>
    <property type="evidence" value="ECO:0007669"/>
    <property type="project" value="TreeGrafter"/>
</dbReference>
<organism evidence="3 4">
    <name type="scientific">Sediminivirga luteola</name>
    <dbReference type="NCBI Taxonomy" id="1774748"/>
    <lineage>
        <taxon>Bacteria</taxon>
        <taxon>Bacillati</taxon>
        <taxon>Actinomycetota</taxon>
        <taxon>Actinomycetes</taxon>
        <taxon>Micrococcales</taxon>
        <taxon>Brevibacteriaceae</taxon>
        <taxon>Sediminivirga</taxon>
    </lineage>
</organism>
<dbReference type="Proteomes" id="UP000616114">
    <property type="component" value="Unassembled WGS sequence"/>
</dbReference>
<dbReference type="PANTHER" id="PTHR42760:SF129">
    <property type="entry name" value="OXIDOREDUCTASE"/>
    <property type="match status" value="1"/>
</dbReference>
<reference evidence="3" key="1">
    <citation type="journal article" date="2014" name="Int. J. Syst. Evol. Microbiol.">
        <title>Complete genome sequence of Corynebacterium casei LMG S-19264T (=DSM 44701T), isolated from a smear-ripened cheese.</title>
        <authorList>
            <consortium name="US DOE Joint Genome Institute (JGI-PGF)"/>
            <person name="Walter F."/>
            <person name="Albersmeier A."/>
            <person name="Kalinowski J."/>
            <person name="Ruckert C."/>
        </authorList>
    </citation>
    <scope>NUCLEOTIDE SEQUENCE</scope>
    <source>
        <strain evidence="3">CGMCC 1.12785</strain>
    </source>
</reference>
<dbReference type="RefSeq" id="WP_188551362.1">
    <property type="nucleotide sequence ID" value="NZ_BMFY01000012.1"/>
</dbReference>
<dbReference type="Pfam" id="PF13561">
    <property type="entry name" value="adh_short_C2"/>
    <property type="match status" value="1"/>
</dbReference>
<dbReference type="InterPro" id="IPR002347">
    <property type="entry name" value="SDR_fam"/>
</dbReference>
<dbReference type="PROSITE" id="PS00061">
    <property type="entry name" value="ADH_SHORT"/>
    <property type="match status" value="1"/>
</dbReference>
<dbReference type="InterPro" id="IPR020904">
    <property type="entry name" value="Sc_DH/Rdtase_CS"/>
</dbReference>
<dbReference type="Gene3D" id="3.40.50.720">
    <property type="entry name" value="NAD(P)-binding Rossmann-like Domain"/>
    <property type="match status" value="1"/>
</dbReference>
<dbReference type="SUPFAM" id="SSF51735">
    <property type="entry name" value="NAD(P)-binding Rossmann-fold domains"/>
    <property type="match status" value="1"/>
</dbReference>
<evidence type="ECO:0000313" key="3">
    <source>
        <dbReference type="EMBL" id="GGA22065.1"/>
    </source>
</evidence>
<dbReference type="PRINTS" id="PR00080">
    <property type="entry name" value="SDRFAMILY"/>
</dbReference>
<evidence type="ECO:0000313" key="4">
    <source>
        <dbReference type="Proteomes" id="UP000616114"/>
    </source>
</evidence>
<protein>
    <submittedName>
        <fullName evidence="3">Oxidoreductase</fullName>
    </submittedName>
</protein>
<dbReference type="FunFam" id="3.40.50.720:FF:000084">
    <property type="entry name" value="Short-chain dehydrogenase reductase"/>
    <property type="match status" value="1"/>
</dbReference>
<comment type="caution">
    <text evidence="3">The sequence shown here is derived from an EMBL/GenBank/DDBJ whole genome shotgun (WGS) entry which is preliminary data.</text>
</comment>
<evidence type="ECO:0000256" key="2">
    <source>
        <dbReference type="ARBA" id="ARBA00023002"/>
    </source>
</evidence>
<reference evidence="3" key="2">
    <citation type="submission" date="2020-09" db="EMBL/GenBank/DDBJ databases">
        <authorList>
            <person name="Sun Q."/>
            <person name="Zhou Y."/>
        </authorList>
    </citation>
    <scope>NUCLEOTIDE SEQUENCE</scope>
    <source>
        <strain evidence="3">CGMCC 1.12785</strain>
    </source>
</reference>
<dbReference type="CDD" id="cd05233">
    <property type="entry name" value="SDR_c"/>
    <property type="match status" value="1"/>
</dbReference>
<dbReference type="EMBL" id="BMFY01000012">
    <property type="protein sequence ID" value="GGA22065.1"/>
    <property type="molecule type" value="Genomic_DNA"/>
</dbReference>